<evidence type="ECO:0000313" key="10">
    <source>
        <dbReference type="EMBL" id="SNZ08699.1"/>
    </source>
</evidence>
<keyword evidence="4 7" id="KW-0694">RNA-binding</keyword>
<dbReference type="GO" id="GO:0004045">
    <property type="term" value="F:peptidyl-tRNA hydrolase activity"/>
    <property type="evidence" value="ECO:0007669"/>
    <property type="project" value="UniProtKB-UniRule"/>
</dbReference>
<dbReference type="CDD" id="cd00462">
    <property type="entry name" value="PTH"/>
    <property type="match status" value="1"/>
</dbReference>
<sequence>MIKAVIGLGNPGKQYEKTRHNIGFMVADAVASLLKCNRKYKEKCFSHIYECPDHDLIIAKPQTYMNNSGIAVKNIMEDYNLSPEEILVIYDDLDLPLGTIRLRKKGSSGGHRGMKSIIENIKTENFPRLKIGIGRPERKEQVVDYVLSPFSKEQQILVEKVIQSAAQCILNVLKYGIDKSMNFCNQKIV</sequence>
<reference evidence="11" key="1">
    <citation type="submission" date="2017-09" db="EMBL/GenBank/DDBJ databases">
        <authorList>
            <person name="Varghese N."/>
            <person name="Submissions S."/>
        </authorList>
    </citation>
    <scope>NUCLEOTIDE SEQUENCE [LARGE SCALE GENOMIC DNA]</scope>
    <source>
        <strain evidence="11">DSM 15103</strain>
    </source>
</reference>
<feature type="binding site" evidence="7">
    <location>
        <position position="15"/>
    </location>
    <ligand>
        <name>tRNA</name>
        <dbReference type="ChEBI" id="CHEBI:17843"/>
    </ligand>
</feature>
<dbReference type="Gene3D" id="3.40.50.1470">
    <property type="entry name" value="Peptidyl-tRNA hydrolase"/>
    <property type="match status" value="1"/>
</dbReference>
<dbReference type="OrthoDB" id="9800507at2"/>
<comment type="function">
    <text evidence="7">Catalyzes the release of premature peptidyl moieties from peptidyl-tRNA molecules trapped in stalled 50S ribosomal subunits, and thus maintains levels of free tRNAs and 50S ribosomes.</text>
</comment>
<comment type="caution">
    <text evidence="7">Lacks conserved residue(s) required for the propagation of feature annotation.</text>
</comment>
<dbReference type="InterPro" id="IPR036416">
    <property type="entry name" value="Pept_tRNA_hydro_sf"/>
</dbReference>
<dbReference type="Pfam" id="PF01195">
    <property type="entry name" value="Pept_tRNA_hydro"/>
    <property type="match status" value="1"/>
</dbReference>
<evidence type="ECO:0000256" key="3">
    <source>
        <dbReference type="ARBA" id="ARBA00022801"/>
    </source>
</evidence>
<evidence type="ECO:0000256" key="5">
    <source>
        <dbReference type="ARBA" id="ARBA00038063"/>
    </source>
</evidence>
<dbReference type="EMBL" id="OBEI01000005">
    <property type="protein sequence ID" value="SNZ08699.1"/>
    <property type="molecule type" value="Genomic_DNA"/>
</dbReference>
<dbReference type="NCBIfam" id="TIGR00447">
    <property type="entry name" value="pth"/>
    <property type="match status" value="1"/>
</dbReference>
<dbReference type="AlphaFoldDB" id="A0A285NGX8"/>
<dbReference type="GO" id="GO:0006515">
    <property type="term" value="P:protein quality control for misfolded or incompletely synthesized proteins"/>
    <property type="evidence" value="ECO:0007669"/>
    <property type="project" value="UniProtKB-UniRule"/>
</dbReference>
<keyword evidence="7" id="KW-0963">Cytoplasm</keyword>
<evidence type="ECO:0000256" key="1">
    <source>
        <dbReference type="ARBA" id="ARBA00013260"/>
    </source>
</evidence>
<keyword evidence="11" id="KW-1185">Reference proteome</keyword>
<feature type="site" description="Discriminates between blocked and unblocked aminoacyl-tRNA" evidence="7">
    <location>
        <position position="10"/>
    </location>
</feature>
<dbReference type="PANTHER" id="PTHR17224:SF1">
    <property type="entry name" value="PEPTIDYL-TRNA HYDROLASE"/>
    <property type="match status" value="1"/>
</dbReference>
<comment type="subcellular location">
    <subcellularLocation>
        <location evidence="7">Cytoplasm</location>
    </subcellularLocation>
</comment>
<evidence type="ECO:0000256" key="8">
    <source>
        <dbReference type="RuleBase" id="RU000673"/>
    </source>
</evidence>
<evidence type="ECO:0000256" key="4">
    <source>
        <dbReference type="ARBA" id="ARBA00022884"/>
    </source>
</evidence>
<feature type="active site" description="Proton acceptor" evidence="7">
    <location>
        <position position="20"/>
    </location>
</feature>
<accession>A0A285NGX8</accession>
<proteinExistence type="inferred from homology"/>
<feature type="binding site" evidence="7">
    <location>
        <position position="64"/>
    </location>
    <ligand>
        <name>tRNA</name>
        <dbReference type="ChEBI" id="CHEBI:17843"/>
    </ligand>
</feature>
<dbReference type="HAMAP" id="MF_00083">
    <property type="entry name" value="Pept_tRNA_hydro_bact"/>
    <property type="match status" value="1"/>
</dbReference>
<comment type="similarity">
    <text evidence="5 7 9">Belongs to the PTH family.</text>
</comment>
<dbReference type="EC" id="3.1.1.29" evidence="1 7"/>
<keyword evidence="3 7" id="KW-0378">Hydrolase</keyword>
<evidence type="ECO:0000313" key="11">
    <source>
        <dbReference type="Proteomes" id="UP000219036"/>
    </source>
</evidence>
<comment type="function">
    <text evidence="7">Hydrolyzes ribosome-free peptidyl-tRNAs (with 1 or more amino acids incorporated), which drop off the ribosome during protein synthesis, or as a result of ribosome stalling.</text>
</comment>
<evidence type="ECO:0000256" key="7">
    <source>
        <dbReference type="HAMAP-Rule" id="MF_00083"/>
    </source>
</evidence>
<dbReference type="GO" id="GO:0072344">
    <property type="term" value="P:rescue of stalled ribosome"/>
    <property type="evidence" value="ECO:0007669"/>
    <property type="project" value="UniProtKB-UniRule"/>
</dbReference>
<dbReference type="Proteomes" id="UP000219036">
    <property type="component" value="Unassembled WGS sequence"/>
</dbReference>
<name>A0A285NGX8_9AQUI</name>
<dbReference type="FunFam" id="3.40.50.1470:FF:000001">
    <property type="entry name" value="Peptidyl-tRNA hydrolase"/>
    <property type="match status" value="1"/>
</dbReference>
<dbReference type="GO" id="GO:0000049">
    <property type="term" value="F:tRNA binding"/>
    <property type="evidence" value="ECO:0007669"/>
    <property type="project" value="UniProtKB-UniRule"/>
</dbReference>
<comment type="catalytic activity">
    <reaction evidence="7 8">
        <text>an N-acyl-L-alpha-aminoacyl-tRNA + H2O = an N-acyl-L-amino acid + a tRNA + H(+)</text>
        <dbReference type="Rhea" id="RHEA:54448"/>
        <dbReference type="Rhea" id="RHEA-COMP:10123"/>
        <dbReference type="Rhea" id="RHEA-COMP:13883"/>
        <dbReference type="ChEBI" id="CHEBI:15377"/>
        <dbReference type="ChEBI" id="CHEBI:15378"/>
        <dbReference type="ChEBI" id="CHEBI:59874"/>
        <dbReference type="ChEBI" id="CHEBI:78442"/>
        <dbReference type="ChEBI" id="CHEBI:138191"/>
        <dbReference type="EC" id="3.1.1.29"/>
    </reaction>
</comment>
<keyword evidence="2 7" id="KW-0820">tRNA-binding</keyword>
<protein>
    <recommendedName>
        <fullName evidence="6 7">Peptidyl-tRNA hydrolase</fullName>
        <shortName evidence="7">Pth</shortName>
        <ecNumber evidence="1 7">3.1.1.29</ecNumber>
    </recommendedName>
</protein>
<dbReference type="SUPFAM" id="SSF53178">
    <property type="entry name" value="Peptidyl-tRNA hydrolase-like"/>
    <property type="match status" value="1"/>
</dbReference>
<evidence type="ECO:0000256" key="2">
    <source>
        <dbReference type="ARBA" id="ARBA00022555"/>
    </source>
</evidence>
<evidence type="ECO:0000256" key="9">
    <source>
        <dbReference type="RuleBase" id="RU004320"/>
    </source>
</evidence>
<dbReference type="InterPro" id="IPR018171">
    <property type="entry name" value="Pept_tRNA_hydro_CS"/>
</dbReference>
<evidence type="ECO:0000256" key="6">
    <source>
        <dbReference type="ARBA" id="ARBA00050038"/>
    </source>
</evidence>
<comment type="subunit">
    <text evidence="7">Monomer.</text>
</comment>
<feature type="site" description="Stabilizes the basic form of H active site to accept a proton" evidence="7">
    <location>
        <position position="91"/>
    </location>
</feature>
<organism evidence="10 11">
    <name type="scientific">Persephonella hydrogeniphila</name>
    <dbReference type="NCBI Taxonomy" id="198703"/>
    <lineage>
        <taxon>Bacteria</taxon>
        <taxon>Pseudomonadati</taxon>
        <taxon>Aquificota</taxon>
        <taxon>Aquificia</taxon>
        <taxon>Aquificales</taxon>
        <taxon>Hydrogenothermaceae</taxon>
        <taxon>Persephonella</taxon>
    </lineage>
</organism>
<dbReference type="GO" id="GO:0005737">
    <property type="term" value="C:cytoplasm"/>
    <property type="evidence" value="ECO:0007669"/>
    <property type="project" value="UniProtKB-SubCell"/>
</dbReference>
<dbReference type="PANTHER" id="PTHR17224">
    <property type="entry name" value="PEPTIDYL-TRNA HYDROLASE"/>
    <property type="match status" value="1"/>
</dbReference>
<dbReference type="InterPro" id="IPR001328">
    <property type="entry name" value="Pept_tRNA_hydro"/>
</dbReference>
<dbReference type="PROSITE" id="PS01195">
    <property type="entry name" value="PEPT_TRNA_HYDROL_1"/>
    <property type="match status" value="1"/>
</dbReference>
<dbReference type="RefSeq" id="WP_097000555.1">
    <property type="nucleotide sequence ID" value="NZ_OBEI01000005.1"/>
</dbReference>
<gene>
    <name evidence="7" type="primary">pth</name>
    <name evidence="10" type="ORF">SAMN06265182_1390</name>
</gene>
<feature type="binding site" evidence="7">
    <location>
        <position position="66"/>
    </location>
    <ligand>
        <name>tRNA</name>
        <dbReference type="ChEBI" id="CHEBI:17843"/>
    </ligand>
</feature>